<dbReference type="Gene3D" id="3.40.1520.10">
    <property type="entry name" value="Ta1353-like"/>
    <property type="match status" value="1"/>
</dbReference>
<dbReference type="Pfam" id="PF04008">
    <property type="entry name" value="Adenosine_kin"/>
    <property type="match status" value="1"/>
</dbReference>
<comment type="caution">
    <text evidence="1">The sequence shown here is derived from an EMBL/GenBank/DDBJ whole genome shotgun (WGS) entry which is preliminary data.</text>
</comment>
<name>A0A0W8EAS0_9ZZZZ</name>
<dbReference type="InterPro" id="IPR007153">
    <property type="entry name" value="Adenosine_kinase"/>
</dbReference>
<protein>
    <submittedName>
        <fullName evidence="1">Uncharacterized protein</fullName>
    </submittedName>
</protein>
<organism evidence="1">
    <name type="scientific">hydrocarbon metagenome</name>
    <dbReference type="NCBI Taxonomy" id="938273"/>
    <lineage>
        <taxon>unclassified sequences</taxon>
        <taxon>metagenomes</taxon>
        <taxon>ecological metagenomes</taxon>
    </lineage>
</organism>
<reference evidence="1" key="1">
    <citation type="journal article" date="2015" name="Proc. Natl. Acad. Sci. U.S.A.">
        <title>Networks of energetic and metabolic interactions define dynamics in microbial communities.</title>
        <authorList>
            <person name="Embree M."/>
            <person name="Liu J.K."/>
            <person name="Al-Bassam M.M."/>
            <person name="Zengler K."/>
        </authorList>
    </citation>
    <scope>NUCLEOTIDE SEQUENCE</scope>
</reference>
<proteinExistence type="predicted"/>
<dbReference type="AlphaFoldDB" id="A0A0W8EAS0"/>
<dbReference type="EMBL" id="LNQE01001794">
    <property type="protein sequence ID" value="KUG05614.1"/>
    <property type="molecule type" value="Genomic_DNA"/>
</dbReference>
<sequence>MAEDLLFRRVGIKKPDDVHAILGHSHCIRTVEDLYQAVTRSVPGVRFGLAFCEASEEGLVRVEGSDEELKVLAGENALAIGAGHSFILLHREFSSLSVLTAVENIPEVCTVYCATAKPLEVIIAETALGRGIMGIIDGSSPVSVEGPGDVQERIERLSRLGYKEK</sequence>
<evidence type="ECO:0000313" key="1">
    <source>
        <dbReference type="EMBL" id="KUG05614.1"/>
    </source>
</evidence>
<accession>A0A0W8EAS0</accession>
<dbReference type="SUPFAM" id="SSF103165">
    <property type="entry name" value="Ta1353-like"/>
    <property type="match status" value="1"/>
</dbReference>
<dbReference type="InterPro" id="IPR036902">
    <property type="entry name" value="Ta1353-like_sf"/>
</dbReference>
<dbReference type="PANTHER" id="PTHR36155">
    <property type="entry name" value="BLL5354 PROTEIN"/>
    <property type="match status" value="1"/>
</dbReference>
<dbReference type="PANTHER" id="PTHR36155:SF1">
    <property type="entry name" value="BLL5354 PROTEIN"/>
    <property type="match status" value="1"/>
</dbReference>
<gene>
    <name evidence="1" type="ORF">ASZ90_016946</name>
</gene>